<dbReference type="InterPro" id="IPR012939">
    <property type="entry name" value="Glyco_hydro_92"/>
</dbReference>
<dbReference type="InterPro" id="IPR008928">
    <property type="entry name" value="6-hairpin_glycosidase_sf"/>
</dbReference>
<evidence type="ECO:0000259" key="3">
    <source>
        <dbReference type="Pfam" id="PF17678"/>
    </source>
</evidence>
<dbReference type="InterPro" id="IPR050883">
    <property type="entry name" value="PNGase"/>
</dbReference>
<dbReference type="Gene3D" id="2.70.98.10">
    <property type="match status" value="1"/>
</dbReference>
<sequence>MMRFKNTLIAGLLGCTMLAGCNGSDGDKAATGQGTYDEMTVRNGAPQDDAGKENQPGPVGQNQDNPDEQKQDDPLAINRLDPLPAPRTDMALTQFVDPLIGTGQVPATDTGTKEDLLGGFTTPSASVPFGMIAWGPDTPPVPNTWSPPGYHYTQASITGFSMTHLSGVGCDAGGAFPVLPVTDAKQSSIVFSHGDEIAQAGYYSVKMSNAVQVQLAAAERSGSGQFTYPAASPAMLKITSKTNNGTGTISVDQPNRTVSGDATGGGFCGAGQSYKLYFHAAFDQPFTATTSGAAATLTFTPPPAPVSGVGIKAGMKVGLSYVSASNAKANLEAETGAMSFDQTRQNADDAWNKRLNTIQITGGSTDDKKKFYTALYHAFLAPSIFSDVNGDFISFNSAATTRKAPAGHVQYTTFSSWDTYRSLIPLQALLAPLEVGDMMQSLIFDADDCGGTFPMWAEGNNNSNIMPGDGASIIVAQAHAFGVKDFDTQKARTIMLDTAFGRKTTCRGVRTLPGLSGYISRGYLAKGAGEGQPTSTNMEYASTDFAVSRFTSAVPASDAQIVAGDTAAEPASLLTRSGNWANLFNPDWRKVKGQPYPQLQPRNSDGTWRPYLPVSTWDNDYREGNAEQYTFMVPHDIRGLFRKLVIDPTKDANAENDAVARLDEFTMNLNGGWSYQPARLWIGNEPGFLTPWMYNWTSQPHKTQALVRRILDEQFTTAPSGLPGNDDEGAMSGIFVWGALGLYPEIPAVPGFALNSPLFPKASILLGNGKVITISADKSPAKYIQKLTVNGSPHDSPWIGLDKLSAGARLDFSLAGTVSCWGTNPATDTLPPSFAADGTQTPRLKPEKECAPN</sequence>
<evidence type="ECO:0000259" key="2">
    <source>
        <dbReference type="Pfam" id="PF07971"/>
    </source>
</evidence>
<dbReference type="GO" id="GO:0005975">
    <property type="term" value="P:carbohydrate metabolic process"/>
    <property type="evidence" value="ECO:0007669"/>
    <property type="project" value="InterPro"/>
</dbReference>
<dbReference type="Pfam" id="PF07971">
    <property type="entry name" value="Glyco_hydro_92"/>
    <property type="match status" value="1"/>
</dbReference>
<reference evidence="5" key="1">
    <citation type="submission" date="2017-11" db="EMBL/GenBank/DDBJ databases">
        <authorList>
            <person name="Kuznetsova I."/>
            <person name="Sazanova A."/>
            <person name="Chirak E."/>
            <person name="Safronova V."/>
            <person name="Willems A."/>
        </authorList>
    </citation>
    <scope>NUCLEOTIDE SEQUENCE [LARGE SCALE GENOMIC DNA]</scope>
    <source>
        <strain evidence="5">CCBAU 03422</strain>
    </source>
</reference>
<evidence type="ECO:0000313" key="4">
    <source>
        <dbReference type="EMBL" id="PSH64572.1"/>
    </source>
</evidence>
<gene>
    <name evidence="4" type="ORF">CU103_11800</name>
</gene>
<proteinExistence type="predicted"/>
<protein>
    <submittedName>
        <fullName evidence="4">Alpha-mannosidase</fullName>
    </submittedName>
</protein>
<dbReference type="SUPFAM" id="SSF48208">
    <property type="entry name" value="Six-hairpin glycosidases"/>
    <property type="match status" value="1"/>
</dbReference>
<dbReference type="PANTHER" id="PTHR12143">
    <property type="entry name" value="PEPTIDE N-GLYCANASE PNGASE -RELATED"/>
    <property type="match status" value="1"/>
</dbReference>
<dbReference type="NCBIfam" id="TIGR01180">
    <property type="entry name" value="aman2_put"/>
    <property type="match status" value="1"/>
</dbReference>
<dbReference type="Gene3D" id="3.30.2080.10">
    <property type="entry name" value="GH92 mannosidase domain"/>
    <property type="match status" value="1"/>
</dbReference>
<feature type="domain" description="Glycosyl hydrolase family 92 N-terminal" evidence="3">
    <location>
        <begin position="95"/>
        <end position="294"/>
    </location>
</feature>
<dbReference type="GO" id="GO:0030246">
    <property type="term" value="F:carbohydrate binding"/>
    <property type="evidence" value="ECO:0007669"/>
    <property type="project" value="InterPro"/>
</dbReference>
<evidence type="ECO:0000313" key="5">
    <source>
        <dbReference type="Proteomes" id="UP000241764"/>
    </source>
</evidence>
<dbReference type="Gene3D" id="1.20.1050.60">
    <property type="entry name" value="alpha-1,2-mannosidase"/>
    <property type="match status" value="1"/>
</dbReference>
<feature type="compositionally biased region" description="Basic and acidic residues" evidence="1">
    <location>
        <begin position="844"/>
        <end position="853"/>
    </location>
</feature>
<organism evidence="4 5">
    <name type="scientific">Phyllobacterium sophorae</name>
    <dbReference type="NCBI Taxonomy" id="1520277"/>
    <lineage>
        <taxon>Bacteria</taxon>
        <taxon>Pseudomonadati</taxon>
        <taxon>Pseudomonadota</taxon>
        <taxon>Alphaproteobacteria</taxon>
        <taxon>Hyphomicrobiales</taxon>
        <taxon>Phyllobacteriaceae</taxon>
        <taxon>Phyllobacterium</taxon>
    </lineage>
</organism>
<dbReference type="EMBL" id="PGGM01000004">
    <property type="protein sequence ID" value="PSH64572.1"/>
    <property type="molecule type" value="Genomic_DNA"/>
</dbReference>
<dbReference type="PANTHER" id="PTHR12143:SF39">
    <property type="entry name" value="SECRETED PROTEIN"/>
    <property type="match status" value="1"/>
</dbReference>
<evidence type="ECO:0000256" key="1">
    <source>
        <dbReference type="SAM" id="MobiDB-lite"/>
    </source>
</evidence>
<dbReference type="InterPro" id="IPR014718">
    <property type="entry name" value="GH-type_carb-bd"/>
</dbReference>
<feature type="domain" description="Glycosyl hydrolase family 92" evidence="2">
    <location>
        <begin position="326"/>
        <end position="814"/>
    </location>
</feature>
<dbReference type="AlphaFoldDB" id="A0A2P7BDQ4"/>
<accession>A0A2P7BDQ4</accession>
<dbReference type="PROSITE" id="PS51257">
    <property type="entry name" value="PROKAR_LIPOPROTEIN"/>
    <property type="match status" value="1"/>
</dbReference>
<dbReference type="Pfam" id="PF17678">
    <property type="entry name" value="Glyco_hydro_92N"/>
    <property type="match status" value="1"/>
</dbReference>
<dbReference type="GO" id="GO:0005829">
    <property type="term" value="C:cytosol"/>
    <property type="evidence" value="ECO:0007669"/>
    <property type="project" value="TreeGrafter"/>
</dbReference>
<dbReference type="InterPro" id="IPR005887">
    <property type="entry name" value="GH92_a_mannosidase_put"/>
</dbReference>
<dbReference type="GO" id="GO:0000224">
    <property type="term" value="F:peptide-N4-(N-acetyl-beta-glucosaminyl)asparagine amidase activity"/>
    <property type="evidence" value="ECO:0007669"/>
    <property type="project" value="TreeGrafter"/>
</dbReference>
<dbReference type="InterPro" id="IPR041371">
    <property type="entry name" value="GH92_N"/>
</dbReference>
<name>A0A2P7BDQ4_9HYPH</name>
<dbReference type="Proteomes" id="UP000241764">
    <property type="component" value="Unassembled WGS sequence"/>
</dbReference>
<dbReference type="GO" id="GO:0006516">
    <property type="term" value="P:glycoprotein catabolic process"/>
    <property type="evidence" value="ECO:0007669"/>
    <property type="project" value="TreeGrafter"/>
</dbReference>
<feature type="region of interest" description="Disordered" evidence="1">
    <location>
        <begin position="829"/>
        <end position="853"/>
    </location>
</feature>
<feature type="region of interest" description="Disordered" evidence="1">
    <location>
        <begin position="38"/>
        <end position="85"/>
    </location>
</feature>
<comment type="caution">
    <text evidence="4">The sequence shown here is derived from an EMBL/GenBank/DDBJ whole genome shotgun (WGS) entry which is preliminary data.</text>
</comment>
<keyword evidence="5" id="KW-1185">Reference proteome</keyword>
<dbReference type="OrthoDB" id="9804511at2"/>
<dbReference type="Gene3D" id="1.20.1610.10">
    <property type="entry name" value="alpha-1,2-mannosidases domains"/>
    <property type="match status" value="1"/>
</dbReference>